<evidence type="ECO:0000313" key="3">
    <source>
        <dbReference type="EMBL" id="OZI31310.1"/>
    </source>
</evidence>
<name>A0A261S3D8_9BORD</name>
<dbReference type="Proteomes" id="UP000216020">
    <property type="component" value="Unassembled WGS sequence"/>
</dbReference>
<evidence type="ECO:0000256" key="2">
    <source>
        <dbReference type="SAM" id="SignalP"/>
    </source>
</evidence>
<dbReference type="AlphaFoldDB" id="A0A261S3D8"/>
<keyword evidence="4" id="KW-1185">Reference proteome</keyword>
<gene>
    <name evidence="3" type="ORF">CAL29_25665</name>
</gene>
<dbReference type="GO" id="GO:0015473">
    <property type="term" value="F:fimbrial usher porin activity"/>
    <property type="evidence" value="ECO:0007669"/>
    <property type="project" value="InterPro"/>
</dbReference>
<comment type="caution">
    <text evidence="3">The sequence shown here is derived from an EMBL/GenBank/DDBJ whole genome shotgun (WGS) entry which is preliminary data.</text>
</comment>
<organism evidence="3 4">
    <name type="scientific">Bordetella genomosp. 10</name>
    <dbReference type="NCBI Taxonomy" id="1416804"/>
    <lineage>
        <taxon>Bacteria</taxon>
        <taxon>Pseudomonadati</taxon>
        <taxon>Pseudomonadota</taxon>
        <taxon>Betaproteobacteria</taxon>
        <taxon>Burkholderiales</taxon>
        <taxon>Alcaligenaceae</taxon>
        <taxon>Bordetella</taxon>
    </lineage>
</organism>
<keyword evidence="2" id="KW-0732">Signal</keyword>
<dbReference type="GO" id="GO:0009297">
    <property type="term" value="P:pilus assembly"/>
    <property type="evidence" value="ECO:0007669"/>
    <property type="project" value="InterPro"/>
</dbReference>
<sequence>MFPPAYAPARLRRARLARLAGGLALAVPALSVAAPPQYVAATIGNLAPAQPLPVQVGNSVMLTAELPPCAPAADPTAESVAAAVNDAGSGTGRITLPAATQPAAPGADATARAARAVDAANAGNAADGANVASGANGANGTNGANGANGTAPADDPLAAVLGRPDPGLAAQPVDPAASQIASPVQCRNTAAQAQDALPDDLMAPAASRYALSYEPPAPGTPGKVKWARPLGAPKPWFAGISTVGGIEEGDRSLTYRSVEGPSLSLGSQSTYTPAWGSAATIGGFGFSNLTAAADAPVAEGKLGYSSMFGHLDYTDTSATQGGIAYGSAAGSSALRYGVTKDWTVEGQAQSARALSATGLGSTYSIGQWGTLNAGATQSRYDEAESWRYRLGYKVDVWSGITLGYANEQTQAGYNDLSTYSTGPIDTRQSRNTLSAGLPMGGWGTLTGTYYGVRDADGVLAERHFGLSQSMLLAPNVRLALGADRDVVTGEYAVNMNLSLPLGR</sequence>
<dbReference type="EMBL" id="NEVM01000005">
    <property type="protein sequence ID" value="OZI31310.1"/>
    <property type="molecule type" value="Genomic_DNA"/>
</dbReference>
<evidence type="ECO:0000313" key="4">
    <source>
        <dbReference type="Proteomes" id="UP000216020"/>
    </source>
</evidence>
<feature type="region of interest" description="Disordered" evidence="1">
    <location>
        <begin position="143"/>
        <end position="181"/>
    </location>
</feature>
<dbReference type="InterPro" id="IPR000015">
    <property type="entry name" value="Fimb_usher"/>
</dbReference>
<dbReference type="PANTHER" id="PTHR30451:SF5">
    <property type="entry name" value="SLR0019 PROTEIN"/>
    <property type="match status" value="1"/>
</dbReference>
<dbReference type="PANTHER" id="PTHR30451">
    <property type="entry name" value="OUTER MEMBRANE USHER PROTEIN"/>
    <property type="match status" value="1"/>
</dbReference>
<protein>
    <recommendedName>
        <fullName evidence="5">Fimbrial protein</fullName>
    </recommendedName>
</protein>
<evidence type="ECO:0000256" key="1">
    <source>
        <dbReference type="SAM" id="MobiDB-lite"/>
    </source>
</evidence>
<dbReference type="RefSeq" id="WP_094855721.1">
    <property type="nucleotide sequence ID" value="NZ_NEVM01000005.1"/>
</dbReference>
<feature type="signal peptide" evidence="2">
    <location>
        <begin position="1"/>
        <end position="33"/>
    </location>
</feature>
<reference evidence="4" key="1">
    <citation type="submission" date="2017-05" db="EMBL/GenBank/DDBJ databases">
        <title>Complete and WGS of Bordetella genogroups.</title>
        <authorList>
            <person name="Spilker T."/>
            <person name="Lipuma J."/>
        </authorList>
    </citation>
    <scope>NUCLEOTIDE SEQUENCE [LARGE SCALE GENOMIC DNA]</scope>
    <source>
        <strain evidence="4">AU16122</strain>
    </source>
</reference>
<dbReference type="GO" id="GO:0009279">
    <property type="term" value="C:cell outer membrane"/>
    <property type="evidence" value="ECO:0007669"/>
    <property type="project" value="TreeGrafter"/>
</dbReference>
<accession>A0A261S3D8</accession>
<evidence type="ECO:0008006" key="5">
    <source>
        <dbReference type="Google" id="ProtNLM"/>
    </source>
</evidence>
<feature type="compositionally biased region" description="Low complexity" evidence="1">
    <location>
        <begin position="143"/>
        <end position="154"/>
    </location>
</feature>
<feature type="chain" id="PRO_5012356533" description="Fimbrial protein" evidence="2">
    <location>
        <begin position="34"/>
        <end position="503"/>
    </location>
</feature>
<proteinExistence type="predicted"/>